<dbReference type="InterPro" id="IPR006549">
    <property type="entry name" value="HAD-SF_hydro_IIIA"/>
</dbReference>
<dbReference type="InterPro" id="IPR027417">
    <property type="entry name" value="P-loop_NTPase"/>
</dbReference>
<name>A0ABQ7J7P9_9APIC</name>
<gene>
    <name evidence="1" type="ORF">IE077_003686</name>
</gene>
<dbReference type="Proteomes" id="UP000823046">
    <property type="component" value="Unassembled WGS sequence"/>
</dbReference>
<dbReference type="NCBIfam" id="TIGR01662">
    <property type="entry name" value="HAD-SF-IIIA"/>
    <property type="match status" value="1"/>
</dbReference>
<reference evidence="1 2" key="1">
    <citation type="journal article" date="2020" name="bioRxiv">
        <title>Metabolic contributions of an alphaproteobacterial endosymbiont in the apicomplexan Cardiosporidium cionae.</title>
        <authorList>
            <person name="Hunter E.S."/>
            <person name="Paight C.J."/>
            <person name="Lane C.E."/>
        </authorList>
    </citation>
    <scope>NUCLEOTIDE SEQUENCE [LARGE SCALE GENOMIC DNA]</scope>
    <source>
        <strain evidence="1">ESH_2018</strain>
    </source>
</reference>
<proteinExistence type="predicted"/>
<dbReference type="InterPro" id="IPR023214">
    <property type="entry name" value="HAD_sf"/>
</dbReference>
<dbReference type="InterPro" id="IPR013954">
    <property type="entry name" value="PNK3P"/>
</dbReference>
<accession>A0ABQ7J7P9</accession>
<dbReference type="Gene3D" id="3.40.50.1000">
    <property type="entry name" value="HAD superfamily/HAD-like"/>
    <property type="match status" value="1"/>
</dbReference>
<dbReference type="EMBL" id="JADAQX010000516">
    <property type="protein sequence ID" value="KAF8820012.1"/>
    <property type="molecule type" value="Genomic_DNA"/>
</dbReference>
<dbReference type="PANTHER" id="PTHR12083:SF9">
    <property type="entry name" value="BIFUNCTIONAL POLYNUCLEOTIDE PHOSPHATASE_KINASE"/>
    <property type="match status" value="1"/>
</dbReference>
<dbReference type="InterPro" id="IPR006551">
    <property type="entry name" value="Polynucleotide_phosphatase"/>
</dbReference>
<dbReference type="GO" id="GO:0016301">
    <property type="term" value="F:kinase activity"/>
    <property type="evidence" value="ECO:0007669"/>
    <property type="project" value="UniProtKB-KW"/>
</dbReference>
<protein>
    <submittedName>
        <fullName evidence="1">Polynucleotide kinase 3 phosphatase</fullName>
    </submittedName>
</protein>
<dbReference type="SUPFAM" id="SSF52540">
    <property type="entry name" value="P-loop containing nucleoside triphosphate hydrolases"/>
    <property type="match status" value="1"/>
</dbReference>
<dbReference type="Pfam" id="PF13671">
    <property type="entry name" value="AAA_33"/>
    <property type="match status" value="1"/>
</dbReference>
<evidence type="ECO:0000313" key="2">
    <source>
        <dbReference type="Proteomes" id="UP000823046"/>
    </source>
</evidence>
<keyword evidence="2" id="KW-1185">Reference proteome</keyword>
<evidence type="ECO:0000313" key="1">
    <source>
        <dbReference type="EMBL" id="KAF8820012.1"/>
    </source>
</evidence>
<keyword evidence="1" id="KW-0418">Kinase</keyword>
<comment type="caution">
    <text evidence="1">The sequence shown here is derived from an EMBL/GenBank/DDBJ whole genome shotgun (WGS) entry which is preliminary data.</text>
</comment>
<organism evidence="1 2">
    <name type="scientific">Cardiosporidium cionae</name>
    <dbReference type="NCBI Taxonomy" id="476202"/>
    <lineage>
        <taxon>Eukaryota</taxon>
        <taxon>Sar</taxon>
        <taxon>Alveolata</taxon>
        <taxon>Apicomplexa</taxon>
        <taxon>Aconoidasida</taxon>
        <taxon>Nephromycida</taxon>
        <taxon>Cardiosporidium</taxon>
    </lineage>
</organism>
<keyword evidence="1" id="KW-0808">Transferase</keyword>
<dbReference type="NCBIfam" id="TIGR01664">
    <property type="entry name" value="DNA-3'-Pase"/>
    <property type="match status" value="1"/>
</dbReference>
<dbReference type="InterPro" id="IPR036412">
    <property type="entry name" value="HAD-like_sf"/>
</dbReference>
<sequence length="407" mass="46586">MATGQDKKRLKASASNADVVVPPSSWHKHDSVIWKDFNSSNCTKVAAFDMDGTLIQTKSGKAFPLNKLDWTLRFPSVPKKLKQLHEEGFKIVIFTNQLGISNGSVKLQDITDKLEHIQTYINAPFLVFILTGDDIYRKPRIGCWEFFRKNWIDEESFPPFSLSECFYVGDSAGRGPSSLRKKDINDKDIKFSENIGISFKTPEEFFINSVVENVKLHLLFDPRKLRFSQSTDNSLVASISSKRFVSSKQEMILMIGAPASGKSTFSRYYFSSYTYINQDHLKTKAKCLAACKIALKKGESVIIDNQNKEKSTRKLYIDLAKENDILVQAIRLEYPKEFCFHLNTYRMLKDPSIPKIPSVAIHSFFKYVEDPQLDEGFSNITTFSIEEFFPGPFETSHDEKLFFMLLD</sequence>
<dbReference type="SUPFAM" id="SSF56784">
    <property type="entry name" value="HAD-like"/>
    <property type="match status" value="1"/>
</dbReference>
<dbReference type="Pfam" id="PF08645">
    <property type="entry name" value="PNK3P"/>
    <property type="match status" value="1"/>
</dbReference>
<dbReference type="Gene3D" id="3.40.50.300">
    <property type="entry name" value="P-loop containing nucleotide triphosphate hydrolases"/>
    <property type="match status" value="1"/>
</dbReference>
<dbReference type="PANTHER" id="PTHR12083">
    <property type="entry name" value="BIFUNCTIONAL POLYNUCLEOTIDE PHOSPHATASE/KINASE"/>
    <property type="match status" value="1"/>
</dbReference>